<dbReference type="AlphaFoldDB" id="A0A0G2HXQ0"/>
<comment type="caution">
    <text evidence="2">The sequence shown here is derived from an EMBL/GenBank/DDBJ whole genome shotgun (WGS) entry which is preliminary data.</text>
</comment>
<dbReference type="Proteomes" id="UP000034680">
    <property type="component" value="Unassembled WGS sequence"/>
</dbReference>
<dbReference type="OrthoDB" id="8918678at2759"/>
<gene>
    <name evidence="2" type="ORF">UCDDA912_g00491</name>
</gene>
<reference evidence="2 3" key="2">
    <citation type="submission" date="2015-05" db="EMBL/GenBank/DDBJ databases">
        <authorList>
            <person name="Morales-Cruz A."/>
            <person name="Amrine K.C."/>
            <person name="Cantu D."/>
        </authorList>
    </citation>
    <scope>NUCLEOTIDE SEQUENCE [LARGE SCALE GENOMIC DNA]</scope>
    <source>
        <strain evidence="2">DA912</strain>
    </source>
</reference>
<dbReference type="STRING" id="1214573.A0A0G2HXQ0"/>
<keyword evidence="3" id="KW-1185">Reference proteome</keyword>
<protein>
    <submittedName>
        <fullName evidence="2">Putative copii coat assembly protein sec16</fullName>
    </submittedName>
</protein>
<accession>A0A0G2HXQ0</accession>
<dbReference type="EMBL" id="LCUC01000018">
    <property type="protein sequence ID" value="KKY39473.1"/>
    <property type="molecule type" value="Genomic_DNA"/>
</dbReference>
<feature type="region of interest" description="Disordered" evidence="1">
    <location>
        <begin position="110"/>
        <end position="130"/>
    </location>
</feature>
<evidence type="ECO:0000313" key="3">
    <source>
        <dbReference type="Proteomes" id="UP000034680"/>
    </source>
</evidence>
<evidence type="ECO:0000256" key="1">
    <source>
        <dbReference type="SAM" id="MobiDB-lite"/>
    </source>
</evidence>
<evidence type="ECO:0000313" key="2">
    <source>
        <dbReference type="EMBL" id="KKY39473.1"/>
    </source>
</evidence>
<reference evidence="2 3" key="1">
    <citation type="submission" date="2015-05" db="EMBL/GenBank/DDBJ databases">
        <title>Distinctive expansion of gene families associated with plant cell wall degradation and secondary metabolism in the genomes of grapevine trunk pathogens.</title>
        <authorList>
            <person name="Lawrence D.P."/>
            <person name="Travadon R."/>
            <person name="Rolshausen P.E."/>
            <person name="Baumgartner K."/>
        </authorList>
    </citation>
    <scope>NUCLEOTIDE SEQUENCE [LARGE SCALE GENOMIC DNA]</scope>
    <source>
        <strain evidence="2">DA912</strain>
    </source>
</reference>
<name>A0A0G2HXQ0_9PEZI</name>
<feature type="compositionally biased region" description="Basic and acidic residues" evidence="1">
    <location>
        <begin position="1"/>
        <end position="36"/>
    </location>
</feature>
<proteinExistence type="predicted"/>
<feature type="region of interest" description="Disordered" evidence="1">
    <location>
        <begin position="1"/>
        <end position="67"/>
    </location>
</feature>
<sequence length="130" mass="14088">MTPGEKSKAEKDKENEEMFRKVAEEEAKRAEAEKAAKGKKGWGLTSWFGGGGSKKESLENSPNKPIRAKLGEKSSFVYDPDQKRWVNKAAGAEESAPNSIDDLLGAAMPRKGASAKGKKKGGRYVDVMAK</sequence>
<organism evidence="2 3">
    <name type="scientific">Diaporthe ampelina</name>
    <dbReference type="NCBI Taxonomy" id="1214573"/>
    <lineage>
        <taxon>Eukaryota</taxon>
        <taxon>Fungi</taxon>
        <taxon>Dikarya</taxon>
        <taxon>Ascomycota</taxon>
        <taxon>Pezizomycotina</taxon>
        <taxon>Sordariomycetes</taxon>
        <taxon>Sordariomycetidae</taxon>
        <taxon>Diaporthales</taxon>
        <taxon>Diaporthaceae</taxon>
        <taxon>Diaporthe</taxon>
    </lineage>
</organism>